<reference evidence="7 8" key="1">
    <citation type="submission" date="2023-08" db="EMBL/GenBank/DDBJ databases">
        <title>Complete genome sequence of Geobacillus thermodenitrificans K1041, a genetically tractable strain representative of the genus Geobacillus.</title>
        <authorList>
            <person name="Kani S."/>
            <person name="Suzuki H."/>
        </authorList>
    </citation>
    <scope>NUCLEOTIDE SEQUENCE [LARGE SCALE GENOMIC DNA]</scope>
    <source>
        <strain evidence="7 8">K1041</strain>
    </source>
</reference>
<dbReference type="PROSITE" id="PS00107">
    <property type="entry name" value="PROTEIN_KINASE_ATP"/>
    <property type="match status" value="1"/>
</dbReference>
<keyword evidence="1 7" id="KW-0808">Transferase</keyword>
<proteinExistence type="predicted"/>
<dbReference type="EMBL" id="CP133461">
    <property type="protein sequence ID" value="WMV76814.1"/>
    <property type="molecule type" value="Genomic_DNA"/>
</dbReference>
<dbReference type="InterPro" id="IPR050339">
    <property type="entry name" value="CC_SR_Kinase"/>
</dbReference>
<dbReference type="CDD" id="cd14014">
    <property type="entry name" value="STKc_PknB_like"/>
    <property type="match status" value="1"/>
</dbReference>
<sequence>MNYKNKPGVGGHYNARESRELIDLINQIRVIQATLKEENSEFYFEIDSYYEEILETCMQFLSEIGGSSIPEDFPKINIIEHKPIFTLVNSTMVESPFNMKSAVRIRLIGEGSYAKVFKYRDPYYNCDFAIKRANEDLRPDELERFRNEYNVLKTLNSPFIIKAYHYNEEKNEYTMELADQTLEKFISRNNGSIPFHTRRDLVIQLLNAFEYIHSKGILHRDISYQNILIKQYDDGSSWVKVTDFGLVKRPESKLTRQGTEIKGVINDYSDLRKVGFENYEIRHETYALAQVIYFILTGRKGEFTREKNTELKKFILKAVSANKEERFTSVKEMREELIRVVLPSLKSEIKC</sequence>
<name>A0ABY9QHB3_GEOTD</name>
<protein>
    <submittedName>
        <fullName evidence="7">Serine/threonine-protein kinase</fullName>
        <ecNumber evidence="7">2.7.11.1</ecNumber>
    </submittedName>
</protein>
<evidence type="ECO:0000256" key="1">
    <source>
        <dbReference type="ARBA" id="ARBA00022679"/>
    </source>
</evidence>
<keyword evidence="8" id="KW-1185">Reference proteome</keyword>
<dbReference type="Proteomes" id="UP001297580">
    <property type="component" value="Chromosome"/>
</dbReference>
<evidence type="ECO:0000313" key="7">
    <source>
        <dbReference type="EMBL" id="WMV76814.1"/>
    </source>
</evidence>
<dbReference type="InterPro" id="IPR017441">
    <property type="entry name" value="Protein_kinase_ATP_BS"/>
</dbReference>
<evidence type="ECO:0000256" key="3">
    <source>
        <dbReference type="ARBA" id="ARBA00022777"/>
    </source>
</evidence>
<organism evidence="7 8">
    <name type="scientific">Geobacillus thermodenitrificans</name>
    <dbReference type="NCBI Taxonomy" id="33940"/>
    <lineage>
        <taxon>Bacteria</taxon>
        <taxon>Bacillati</taxon>
        <taxon>Bacillota</taxon>
        <taxon>Bacilli</taxon>
        <taxon>Bacillales</taxon>
        <taxon>Anoxybacillaceae</taxon>
        <taxon>Geobacillus</taxon>
    </lineage>
</organism>
<keyword evidence="4 5" id="KW-0067">ATP-binding</keyword>
<dbReference type="InterPro" id="IPR008266">
    <property type="entry name" value="Tyr_kinase_AS"/>
</dbReference>
<dbReference type="PROSITE" id="PS00109">
    <property type="entry name" value="PROTEIN_KINASE_TYR"/>
    <property type="match status" value="1"/>
</dbReference>
<dbReference type="SUPFAM" id="SSF56112">
    <property type="entry name" value="Protein kinase-like (PK-like)"/>
    <property type="match status" value="1"/>
</dbReference>
<dbReference type="Gene3D" id="1.10.510.10">
    <property type="entry name" value="Transferase(Phosphotransferase) domain 1"/>
    <property type="match status" value="1"/>
</dbReference>
<dbReference type="PROSITE" id="PS50011">
    <property type="entry name" value="PROTEIN_KINASE_DOM"/>
    <property type="match status" value="1"/>
</dbReference>
<evidence type="ECO:0000256" key="5">
    <source>
        <dbReference type="PROSITE-ProRule" id="PRU10141"/>
    </source>
</evidence>
<accession>A0ABY9QHB3</accession>
<dbReference type="InterPro" id="IPR011009">
    <property type="entry name" value="Kinase-like_dom_sf"/>
</dbReference>
<dbReference type="InterPro" id="IPR000719">
    <property type="entry name" value="Prot_kinase_dom"/>
</dbReference>
<evidence type="ECO:0000256" key="2">
    <source>
        <dbReference type="ARBA" id="ARBA00022741"/>
    </source>
</evidence>
<dbReference type="EC" id="2.7.11.1" evidence="7"/>
<feature type="domain" description="Protein kinase" evidence="6">
    <location>
        <begin position="102"/>
        <end position="351"/>
    </location>
</feature>
<evidence type="ECO:0000259" key="6">
    <source>
        <dbReference type="PROSITE" id="PS50011"/>
    </source>
</evidence>
<keyword evidence="3 7" id="KW-0418">Kinase</keyword>
<evidence type="ECO:0000256" key="4">
    <source>
        <dbReference type="ARBA" id="ARBA00022840"/>
    </source>
</evidence>
<feature type="binding site" evidence="5">
    <location>
        <position position="131"/>
    </location>
    <ligand>
        <name>ATP</name>
        <dbReference type="ChEBI" id="CHEBI:30616"/>
    </ligand>
</feature>
<dbReference type="Pfam" id="PF00069">
    <property type="entry name" value="Pkinase"/>
    <property type="match status" value="1"/>
</dbReference>
<dbReference type="GO" id="GO:0004674">
    <property type="term" value="F:protein serine/threonine kinase activity"/>
    <property type="evidence" value="ECO:0007669"/>
    <property type="project" value="UniProtKB-EC"/>
</dbReference>
<gene>
    <name evidence="7" type="ORF">HSX42_03100</name>
</gene>
<keyword evidence="2 5" id="KW-0547">Nucleotide-binding</keyword>
<dbReference type="PANTHER" id="PTHR11042">
    <property type="entry name" value="EUKARYOTIC TRANSLATION INITIATION FACTOR 2-ALPHA KINASE EIF2-ALPHA KINASE -RELATED"/>
    <property type="match status" value="1"/>
</dbReference>
<evidence type="ECO:0000313" key="8">
    <source>
        <dbReference type="Proteomes" id="UP001297580"/>
    </source>
</evidence>
<dbReference type="RefSeq" id="WP_236934357.1">
    <property type="nucleotide sequence ID" value="NZ_CP133461.1"/>
</dbReference>